<evidence type="ECO:0000313" key="2">
    <source>
        <dbReference type="EMBL" id="QDZ23240.1"/>
    </source>
</evidence>
<proteinExistence type="predicted"/>
<dbReference type="Gene3D" id="3.40.1740.10">
    <property type="entry name" value="VC0467-like"/>
    <property type="match status" value="1"/>
</dbReference>
<feature type="compositionally biased region" description="Basic and acidic residues" evidence="1">
    <location>
        <begin position="105"/>
        <end position="115"/>
    </location>
</feature>
<sequence length="346" mass="38402">MAMRRSRLVSAACGSGCPFGGVRRGRRVERKLRPRRMVCRSGAGEGGEQPEEGPREPEESGDYASMEDWRSFRAQLIQSGLKTSGRREGEPMPTTQGEGQESSEGDPKKEQESRDLPSSSSMWAHAIGNRPEKGCLIIARPDAFLQSQKYFHEAVIFLVDYSPEKGAVGLILNRPTQFTLGAISFDITSPEDGQGKMPEVEDKDLEEKVNIPMFLRENRVYFGGDVKSAASTLMAVHPFDETIIPDAQKVVEGVYCNGKWFELGEDRGPAVAIDAPKYKFFAQYAGWAPGQLESELDTDQVWIAAACSPELVLKQVIQLPKPLWREVLELMGGEYATMSKEQYGEL</sequence>
<dbReference type="STRING" id="1764295.A0A5B8MV09"/>
<dbReference type="AlphaFoldDB" id="A0A5B8MV09"/>
<feature type="region of interest" description="Disordered" evidence="1">
    <location>
        <begin position="16"/>
        <end position="67"/>
    </location>
</feature>
<protein>
    <submittedName>
        <fullName evidence="2">Uncharacterized protein</fullName>
    </submittedName>
</protein>
<dbReference type="EMBL" id="CP031043">
    <property type="protein sequence ID" value="QDZ23240.1"/>
    <property type="molecule type" value="Genomic_DNA"/>
</dbReference>
<dbReference type="PANTHER" id="PTHR31984:SF17">
    <property type="entry name" value="TRANSCRIPTIONAL REGULATOR"/>
    <property type="match status" value="1"/>
</dbReference>
<dbReference type="PANTHER" id="PTHR31984">
    <property type="entry name" value="TRANSPORTER, PUTATIVE (DUF179)-RELATED"/>
    <property type="match status" value="1"/>
</dbReference>
<gene>
    <name evidence="2" type="ORF">A3770_10p57580</name>
</gene>
<feature type="compositionally biased region" description="Polar residues" evidence="1">
    <location>
        <begin position="93"/>
        <end position="102"/>
    </location>
</feature>
<dbReference type="Proteomes" id="UP000316726">
    <property type="component" value="Chromosome 10"/>
</dbReference>
<keyword evidence="3" id="KW-1185">Reference proteome</keyword>
<evidence type="ECO:0000256" key="1">
    <source>
        <dbReference type="SAM" id="MobiDB-lite"/>
    </source>
</evidence>
<accession>A0A5B8MV09</accession>
<dbReference type="SUPFAM" id="SSF143456">
    <property type="entry name" value="VC0467-like"/>
    <property type="match status" value="1"/>
</dbReference>
<dbReference type="InterPro" id="IPR003774">
    <property type="entry name" value="AlgH-like"/>
</dbReference>
<reference evidence="2 3" key="1">
    <citation type="submission" date="2018-07" db="EMBL/GenBank/DDBJ databases">
        <title>The complete nuclear genome of the prasinophyte Chloropicon primus (CCMP1205).</title>
        <authorList>
            <person name="Pombert J.-F."/>
            <person name="Otis C."/>
            <person name="Turmel M."/>
            <person name="Lemieux C."/>
        </authorList>
    </citation>
    <scope>NUCLEOTIDE SEQUENCE [LARGE SCALE GENOMIC DNA]</scope>
    <source>
        <strain evidence="2 3">CCMP1205</strain>
    </source>
</reference>
<feature type="region of interest" description="Disordered" evidence="1">
    <location>
        <begin position="81"/>
        <end position="122"/>
    </location>
</feature>
<dbReference type="OrthoDB" id="272750at2759"/>
<name>A0A5B8MV09_9CHLO</name>
<feature type="compositionally biased region" description="Basic residues" evidence="1">
    <location>
        <begin position="23"/>
        <end position="38"/>
    </location>
</feature>
<evidence type="ECO:0000313" key="3">
    <source>
        <dbReference type="Proteomes" id="UP000316726"/>
    </source>
</evidence>
<dbReference type="Pfam" id="PF02622">
    <property type="entry name" value="DUF179"/>
    <property type="match status" value="1"/>
</dbReference>
<organism evidence="2 3">
    <name type="scientific">Chloropicon primus</name>
    <dbReference type="NCBI Taxonomy" id="1764295"/>
    <lineage>
        <taxon>Eukaryota</taxon>
        <taxon>Viridiplantae</taxon>
        <taxon>Chlorophyta</taxon>
        <taxon>Chloropicophyceae</taxon>
        <taxon>Chloropicales</taxon>
        <taxon>Chloropicaceae</taxon>
        <taxon>Chloropicon</taxon>
    </lineage>
</organism>